<evidence type="ECO:0008006" key="5">
    <source>
        <dbReference type="Google" id="ProtNLM"/>
    </source>
</evidence>
<evidence type="ECO:0000313" key="4">
    <source>
        <dbReference type="Proteomes" id="UP000565579"/>
    </source>
</evidence>
<accession>A0A7X0U5J2</accession>
<protein>
    <recommendedName>
        <fullName evidence="5">DUF4352 domain-containing protein</fullName>
    </recommendedName>
</protein>
<organism evidence="3 4">
    <name type="scientific">Nonomuraea rubra</name>
    <dbReference type="NCBI Taxonomy" id="46180"/>
    <lineage>
        <taxon>Bacteria</taxon>
        <taxon>Bacillati</taxon>
        <taxon>Actinomycetota</taxon>
        <taxon>Actinomycetes</taxon>
        <taxon>Streptosporangiales</taxon>
        <taxon>Streptosporangiaceae</taxon>
        <taxon>Nonomuraea</taxon>
    </lineage>
</organism>
<dbReference type="Proteomes" id="UP000565579">
    <property type="component" value="Unassembled WGS sequence"/>
</dbReference>
<dbReference type="RefSeq" id="WP_185110445.1">
    <property type="nucleotide sequence ID" value="NZ_JACHMI010000001.1"/>
</dbReference>
<keyword evidence="4" id="KW-1185">Reference proteome</keyword>
<dbReference type="InterPro" id="IPR029050">
    <property type="entry name" value="Immunoprotect_excell_Ig-like"/>
</dbReference>
<evidence type="ECO:0000313" key="3">
    <source>
        <dbReference type="EMBL" id="MBB6555946.1"/>
    </source>
</evidence>
<feature type="region of interest" description="Disordered" evidence="2">
    <location>
        <begin position="1"/>
        <end position="24"/>
    </location>
</feature>
<comment type="caution">
    <text evidence="3">The sequence shown here is derived from an EMBL/GenBank/DDBJ whole genome shotgun (WGS) entry which is preliminary data.</text>
</comment>
<dbReference type="AlphaFoldDB" id="A0A7X0U5J2"/>
<evidence type="ECO:0000256" key="2">
    <source>
        <dbReference type="SAM" id="MobiDB-lite"/>
    </source>
</evidence>
<sequence length="217" mass="22970">MTATQERSVAPRGGRSRRQAARRERGSGALHLVVGLLLAAGAVGIQSLDLSGDDHSMPLTYTGAKGENVDAGRFSVRVEKVSSAKTLKADGKTTATDQVFLVVEAAATVPSKPLHLGEAQLLTADGKKFVASDKVDKMDTLAYPWIQPGWWSKGRYVFEVPATALPGAQAVFTLPVSGLYSEPLPPEAQVDLGIDEAAAKQLGSAPAEVYDLDEKKK</sequence>
<gene>
    <name evidence="3" type="ORF">HD593_010741</name>
</gene>
<proteinExistence type="predicted"/>
<name>A0A7X0U5J2_9ACTN</name>
<reference evidence="3 4" key="1">
    <citation type="submission" date="2020-08" db="EMBL/GenBank/DDBJ databases">
        <title>Sequencing the genomes of 1000 actinobacteria strains.</title>
        <authorList>
            <person name="Klenk H.-P."/>
        </authorList>
    </citation>
    <scope>NUCLEOTIDE SEQUENCE [LARGE SCALE GENOMIC DNA]</scope>
    <source>
        <strain evidence="3 4">DSM 43768</strain>
    </source>
</reference>
<keyword evidence="1" id="KW-0732">Signal</keyword>
<evidence type="ECO:0000256" key="1">
    <source>
        <dbReference type="ARBA" id="ARBA00022729"/>
    </source>
</evidence>
<dbReference type="Gene3D" id="2.60.40.1240">
    <property type="match status" value="1"/>
</dbReference>
<dbReference type="EMBL" id="JACHMI010000001">
    <property type="protein sequence ID" value="MBB6555946.1"/>
    <property type="molecule type" value="Genomic_DNA"/>
</dbReference>